<proteinExistence type="predicted"/>
<evidence type="ECO:0000259" key="1">
    <source>
        <dbReference type="Pfam" id="PF13843"/>
    </source>
</evidence>
<evidence type="ECO:0000313" key="2">
    <source>
        <dbReference type="EMBL" id="KAL1395210.1"/>
    </source>
</evidence>
<feature type="domain" description="PiggyBac transposable element-derived protein" evidence="1">
    <location>
        <begin position="36"/>
        <end position="317"/>
    </location>
</feature>
<dbReference type="Pfam" id="PF13843">
    <property type="entry name" value="DDE_Tnp_1_7"/>
    <property type="match status" value="1"/>
</dbReference>
<dbReference type="Proteomes" id="UP001562425">
    <property type="component" value="Unassembled WGS sequence"/>
</dbReference>
<comment type="caution">
    <text evidence="2">The sequence shown here is derived from an EMBL/GenBank/DDBJ whole genome shotgun (WGS) entry which is preliminary data.</text>
</comment>
<dbReference type="InterPro" id="IPR029526">
    <property type="entry name" value="PGBD"/>
</dbReference>
<protein>
    <recommendedName>
        <fullName evidence="1">PiggyBac transposable element-derived protein domain-containing protein</fullName>
    </recommendedName>
</protein>
<reference evidence="2 3" key="1">
    <citation type="submission" date="2024-05" db="EMBL/GenBank/DDBJ databases">
        <title>Culex pipiens pipiens assembly and annotation.</title>
        <authorList>
            <person name="Alout H."/>
            <person name="Durand T."/>
        </authorList>
    </citation>
    <scope>NUCLEOTIDE SEQUENCE [LARGE SCALE GENOMIC DNA]</scope>
    <source>
        <strain evidence="2">HA-2024</strain>
        <tissue evidence="2">Whole body</tissue>
    </source>
</reference>
<dbReference type="EMBL" id="JBEHCU010007244">
    <property type="protein sequence ID" value="KAL1395210.1"/>
    <property type="molecule type" value="Genomic_DNA"/>
</dbReference>
<keyword evidence="3" id="KW-1185">Reference proteome</keyword>
<dbReference type="PANTHER" id="PTHR46599">
    <property type="entry name" value="PIGGYBAC TRANSPOSABLE ELEMENT-DERIVED PROTEIN 4"/>
    <property type="match status" value="1"/>
</dbReference>
<organism evidence="2 3">
    <name type="scientific">Culex pipiens pipiens</name>
    <name type="common">Northern house mosquito</name>
    <dbReference type="NCBI Taxonomy" id="38569"/>
    <lineage>
        <taxon>Eukaryota</taxon>
        <taxon>Metazoa</taxon>
        <taxon>Ecdysozoa</taxon>
        <taxon>Arthropoda</taxon>
        <taxon>Hexapoda</taxon>
        <taxon>Insecta</taxon>
        <taxon>Pterygota</taxon>
        <taxon>Neoptera</taxon>
        <taxon>Endopterygota</taxon>
        <taxon>Diptera</taxon>
        <taxon>Nematocera</taxon>
        <taxon>Culicoidea</taxon>
        <taxon>Culicidae</taxon>
        <taxon>Culicinae</taxon>
        <taxon>Culicini</taxon>
        <taxon>Culex</taxon>
        <taxon>Culex</taxon>
    </lineage>
</organism>
<sequence length="482" mass="55044">MVVIRLLWHTKATNYKKLRQSSCSQVSRIPGSNSSYEFWTPPFYKTVMSRTRFEEIFVCWRFDDKSTRKERFLRSGDKLEAVREIYDDIVKACVENYMPGENLTVDERLALFKGLCPFRVYMRDKPGKFGVKVWCCSCCETHYITNFQIYTGKSGNKPEKNQGKRVVSELVEPFTGKWREVTSDNFFTSSLLAEDLWSKKTAFTGTVRANKAIIPPQFLEKKNRESAFMRGYNGQSVLVSNLEKNKKKPVLILTTNQAVEGAPVSGDEKPPVVLHYNKTKGAVDTGDYITRHHSLARKTRCWTKKIIMEMISISTLNGSVLFSKKYPWFSKRNTGWRGEYLELLANELVKDHVGDRLQNGKRLPKAIRGGMERFLGQAFHPYLEYDAKLCKYCNIKVGTATCCHCSLYYCKLHSKEVSLTVCKSSAKVVEDYIAKSATRKHCQMCAKRNSTQQKCACCGKMTCGSCAIPKVFVVCANIFGKI</sequence>
<dbReference type="PANTHER" id="PTHR46599:SF6">
    <property type="entry name" value="DUAL SPECIFICITY PHOSPHATASE 26"/>
    <property type="match status" value="1"/>
</dbReference>
<accession>A0ABD1D774</accession>
<name>A0ABD1D774_CULPP</name>
<dbReference type="AlphaFoldDB" id="A0ABD1D774"/>
<evidence type="ECO:0000313" key="3">
    <source>
        <dbReference type="Proteomes" id="UP001562425"/>
    </source>
</evidence>
<gene>
    <name evidence="2" type="ORF">pipiens_011413</name>
</gene>